<evidence type="ECO:0000256" key="1">
    <source>
        <dbReference type="SAM" id="MobiDB-lite"/>
    </source>
</evidence>
<accession>A0A830HII7</accession>
<feature type="transmembrane region" description="Helical" evidence="2">
    <location>
        <begin position="587"/>
        <end position="611"/>
    </location>
</feature>
<keyword evidence="2" id="KW-0812">Transmembrane</keyword>
<dbReference type="AlphaFoldDB" id="A0A830HII7"/>
<name>A0A830HII7_9CHLO</name>
<evidence type="ECO:0000313" key="4">
    <source>
        <dbReference type="Proteomes" id="UP000660262"/>
    </source>
</evidence>
<protein>
    <submittedName>
        <fullName evidence="3">Uncharacterized protein</fullName>
    </submittedName>
</protein>
<keyword evidence="2" id="KW-0472">Membrane</keyword>
<feature type="region of interest" description="Disordered" evidence="1">
    <location>
        <begin position="528"/>
        <end position="583"/>
    </location>
</feature>
<proteinExistence type="predicted"/>
<feature type="compositionally biased region" description="Pro residues" evidence="1">
    <location>
        <begin position="540"/>
        <end position="555"/>
    </location>
</feature>
<keyword evidence="4" id="KW-1185">Reference proteome</keyword>
<gene>
    <name evidence="3" type="ORF">PPROV_000384100</name>
</gene>
<reference evidence="3" key="1">
    <citation type="submission" date="2020-10" db="EMBL/GenBank/DDBJ databases">
        <title>Unveiling of a novel bifunctional photoreceptor, Dualchrome1, isolated from a cosmopolitan green alga.</title>
        <authorList>
            <person name="Suzuki S."/>
            <person name="Kawachi M."/>
        </authorList>
    </citation>
    <scope>NUCLEOTIDE SEQUENCE</scope>
    <source>
        <strain evidence="3">NIES 2893</strain>
    </source>
</reference>
<keyword evidence="2" id="KW-1133">Transmembrane helix</keyword>
<sequence length="627" mass="65419">MDVALQKHDVSCLKIKWLNTTTTTTMMMPVVLLTVMMMMMLALLGVGVDATSLFDTVSIHAEFTVGSASLPMVIRSLTDETNGGAAREPLKRVIATAGNITSLASVRLEAQPDVARPNQQLLMTQYGGQTVDEMEIQLESNETSDTFWHSLASGAASLHQAIMGSTATLPLWTVPMKVEIFVSHDANSLDDATVLANTLQQTATLEPASLEPLAFAAVVRELKISDIRLNGKVIDGLDDAAPEDLHRADKAGIAYGMYAICECSYSAMPVSIESICATPCRCPGEEGSGKGCPATWLGVNDNNKGCCDTALRCPAPGTNGAAAGGLFSMEDGGTACVAATPETAEQPKAIVPPINCRELFKPSPESALPRNGQDLALLISAGDADREASGLPPTNEWDVRCAAPPNPRCPHRLSYEPCDLEEAVAPLIPDRPVLEWFAKVVTLFGGRSSTTTTTAETSASDTTTATDDVTSAIEQSQTLVKTAAGQAMGVVRTAIRGTMEDLAEDEGGDVLNATARGILARLVMESVDDGEAKSAAESETPPPPPPPLPPPPLPPMYGGYTPYSPPPPSSTDATPPPIDGTGGDHTVAVVGGVGGTVAVGCIVAGVVYAVVRRRKRAAASDGLLSSD</sequence>
<evidence type="ECO:0000313" key="3">
    <source>
        <dbReference type="EMBL" id="GHP05089.1"/>
    </source>
</evidence>
<feature type="transmembrane region" description="Helical" evidence="2">
    <location>
        <begin position="26"/>
        <end position="48"/>
    </location>
</feature>
<feature type="compositionally biased region" description="Pro residues" evidence="1">
    <location>
        <begin position="563"/>
        <end position="578"/>
    </location>
</feature>
<comment type="caution">
    <text evidence="3">The sequence shown here is derived from an EMBL/GenBank/DDBJ whole genome shotgun (WGS) entry which is preliminary data.</text>
</comment>
<evidence type="ECO:0000256" key="2">
    <source>
        <dbReference type="SAM" id="Phobius"/>
    </source>
</evidence>
<dbReference type="EMBL" id="BNJQ01000009">
    <property type="protein sequence ID" value="GHP05089.1"/>
    <property type="molecule type" value="Genomic_DNA"/>
</dbReference>
<dbReference type="Proteomes" id="UP000660262">
    <property type="component" value="Unassembled WGS sequence"/>
</dbReference>
<organism evidence="3 4">
    <name type="scientific">Pycnococcus provasolii</name>
    <dbReference type="NCBI Taxonomy" id="41880"/>
    <lineage>
        <taxon>Eukaryota</taxon>
        <taxon>Viridiplantae</taxon>
        <taxon>Chlorophyta</taxon>
        <taxon>Pseudoscourfieldiophyceae</taxon>
        <taxon>Pseudoscourfieldiales</taxon>
        <taxon>Pycnococcaceae</taxon>
        <taxon>Pycnococcus</taxon>
    </lineage>
</organism>